<evidence type="ECO:0000313" key="4">
    <source>
        <dbReference type="Proteomes" id="UP000317650"/>
    </source>
</evidence>
<name>A0A4S8IQ69_MUSBA</name>
<dbReference type="EMBL" id="PYDT01000009">
    <property type="protein sequence ID" value="THU50479.1"/>
    <property type="molecule type" value="Genomic_DNA"/>
</dbReference>
<dbReference type="STRING" id="52838.A0A4S8IQ69"/>
<dbReference type="Pfam" id="PF16207">
    <property type="entry name" value="RAWUL"/>
    <property type="match status" value="1"/>
</dbReference>
<accession>A0A4S8IQ69</accession>
<dbReference type="PANTHER" id="PTHR47290:SF4">
    <property type="entry name" value="RING FINGER PROTEIN"/>
    <property type="match status" value="1"/>
</dbReference>
<sequence length="315" mass="35226">MVPAWNLLRRHCETYGAYFCGGDSRFHDIYGLSPLKPNCSMADKRSSAPEDEQNGPGTVEVGEDTNSSKDWLRLGLASPPAAIESRPERLTAEIELLCGEPSSSSVLPTSATYPVTSRGICGFRAPVMGTTVIPWASYRQEMPRGPWSSNLPMGATSSMIPPPVTPEFVARQFMYPISSPALPSAPEVWPDMRVVSPPRRPQSGVWFMLRAAQNQGREPFLPQIPKSYLRIKDGRMTVRLLMKYLATRLGLEDESEVEITCRGQLLLPFLTLQHVRDNVWCSRETMALLQDSPSIQHVMMLQYNRSEYISAQSYV</sequence>
<gene>
    <name evidence="3" type="ORF">C4D60_Mb06t20660</name>
</gene>
<dbReference type="InterPro" id="IPR044171">
    <property type="entry name" value="LAX2-like"/>
</dbReference>
<dbReference type="AlphaFoldDB" id="A0A4S8IQ69"/>
<proteinExistence type="predicted"/>
<comment type="caution">
    <text evidence="3">The sequence shown here is derived from an EMBL/GenBank/DDBJ whole genome shotgun (WGS) entry which is preliminary data.</text>
</comment>
<evidence type="ECO:0000259" key="2">
    <source>
        <dbReference type="Pfam" id="PF16207"/>
    </source>
</evidence>
<dbReference type="Proteomes" id="UP000317650">
    <property type="component" value="Chromosome 6"/>
</dbReference>
<evidence type="ECO:0000313" key="3">
    <source>
        <dbReference type="EMBL" id="THU50479.1"/>
    </source>
</evidence>
<evidence type="ECO:0000256" key="1">
    <source>
        <dbReference type="SAM" id="MobiDB-lite"/>
    </source>
</evidence>
<feature type="region of interest" description="Disordered" evidence="1">
    <location>
        <begin position="40"/>
        <end position="66"/>
    </location>
</feature>
<dbReference type="PANTHER" id="PTHR47290">
    <property type="entry name" value="RING FINGER PROTEIN"/>
    <property type="match status" value="1"/>
</dbReference>
<feature type="domain" description="RAWUL" evidence="2">
    <location>
        <begin position="235"/>
        <end position="288"/>
    </location>
</feature>
<keyword evidence="4" id="KW-1185">Reference proteome</keyword>
<dbReference type="InterPro" id="IPR032443">
    <property type="entry name" value="RAWUL"/>
</dbReference>
<reference evidence="3 4" key="1">
    <citation type="journal article" date="2019" name="Nat. Plants">
        <title>Genome sequencing of Musa balbisiana reveals subgenome evolution and function divergence in polyploid bananas.</title>
        <authorList>
            <person name="Yao X."/>
        </authorList>
    </citation>
    <scope>NUCLEOTIDE SEQUENCE [LARGE SCALE GENOMIC DNA]</scope>
    <source>
        <strain evidence="4">cv. DH-PKW</strain>
        <tissue evidence="3">Leaves</tissue>
    </source>
</reference>
<organism evidence="3 4">
    <name type="scientific">Musa balbisiana</name>
    <name type="common">Banana</name>
    <dbReference type="NCBI Taxonomy" id="52838"/>
    <lineage>
        <taxon>Eukaryota</taxon>
        <taxon>Viridiplantae</taxon>
        <taxon>Streptophyta</taxon>
        <taxon>Embryophyta</taxon>
        <taxon>Tracheophyta</taxon>
        <taxon>Spermatophyta</taxon>
        <taxon>Magnoliopsida</taxon>
        <taxon>Liliopsida</taxon>
        <taxon>Zingiberales</taxon>
        <taxon>Musaceae</taxon>
        <taxon>Musa</taxon>
    </lineage>
</organism>
<protein>
    <recommendedName>
        <fullName evidence="2">RAWUL domain-containing protein</fullName>
    </recommendedName>
</protein>
<dbReference type="Gene3D" id="3.10.20.90">
    <property type="entry name" value="Phosphatidylinositol 3-kinase Catalytic Subunit, Chain A, domain 1"/>
    <property type="match status" value="1"/>
</dbReference>